<proteinExistence type="inferred from homology"/>
<dbReference type="InterPro" id="IPR029063">
    <property type="entry name" value="SAM-dependent_MTases_sf"/>
</dbReference>
<evidence type="ECO:0000256" key="2">
    <source>
        <dbReference type="ARBA" id="ARBA00010703"/>
    </source>
</evidence>
<evidence type="ECO:0000313" key="12">
    <source>
        <dbReference type="Proteomes" id="UP000799778"/>
    </source>
</evidence>
<sequence length="372" mass="41395">MSGQEIPDLRTLLGSRRGGPSRGRARGRGGFGSSHEGREALKDEAVRNTDQDAAGSRVSCVELGYLHDPYAKLFATQPATRRLPLLNRGSYVRTSAIDDLVDRFMNASTGPKQIISLGAGTDTRYFRLRDRYPDLQLVYHEIDFATNTAAKLTSIQRHPQLHSKLTSRSAPNPLALPPAATTYHSSTYNVHALDLRTLAASSEENTLPTLPNIDPTLPTLLLSEMCLVYLPAPTVSSILSSFLQKYIPEPTPVSLILYEPILPNDAFGRTMISNLSTRNIHLPTLLAYPELSDQRARLQQYGFHQGAHVADTASIWRAWVTDEEKERVAALEMLDELEELDLLLRHYCVAWGWRDSGSEGVFTKAWADIKEQ</sequence>
<dbReference type="RefSeq" id="XP_033380668.1">
    <property type="nucleotide sequence ID" value="XM_033528913.1"/>
</dbReference>
<dbReference type="InterPro" id="IPR016651">
    <property type="entry name" value="LCMT1"/>
</dbReference>
<dbReference type="Proteomes" id="UP000799778">
    <property type="component" value="Unassembled WGS sequence"/>
</dbReference>
<evidence type="ECO:0000256" key="9">
    <source>
        <dbReference type="PIRSR" id="PIRSR016305-1"/>
    </source>
</evidence>
<organism evidence="11 12">
    <name type="scientific">Aaosphaeria arxii CBS 175.79</name>
    <dbReference type="NCBI Taxonomy" id="1450172"/>
    <lineage>
        <taxon>Eukaryota</taxon>
        <taxon>Fungi</taxon>
        <taxon>Dikarya</taxon>
        <taxon>Ascomycota</taxon>
        <taxon>Pezizomycotina</taxon>
        <taxon>Dothideomycetes</taxon>
        <taxon>Pleosporomycetidae</taxon>
        <taxon>Pleosporales</taxon>
        <taxon>Pleosporales incertae sedis</taxon>
        <taxon>Aaosphaeria</taxon>
    </lineage>
</organism>
<dbReference type="InterPro" id="IPR007213">
    <property type="entry name" value="Ppm1/Ppm2/Tcmp"/>
</dbReference>
<keyword evidence="12" id="KW-1185">Reference proteome</keyword>
<evidence type="ECO:0000256" key="8">
    <source>
        <dbReference type="PIRNR" id="PIRNR016305"/>
    </source>
</evidence>
<comment type="function">
    <text evidence="8">Methylates the carboxyl group of the C-terminal leucine residue of protein phosphatase 2A catalytic subunits to form alpha-leucine ester residues.</text>
</comment>
<dbReference type="GO" id="GO:0018423">
    <property type="term" value="F:protein C-terminal leucine carboxyl O-methyltransferase activity"/>
    <property type="evidence" value="ECO:0007669"/>
    <property type="project" value="UniProtKB-EC"/>
</dbReference>
<keyword evidence="7 8" id="KW-0949">S-adenosyl-L-methionine</keyword>
<dbReference type="Gene3D" id="3.40.50.150">
    <property type="entry name" value="Vaccinia Virus protein VP39"/>
    <property type="match status" value="1"/>
</dbReference>
<evidence type="ECO:0000256" key="10">
    <source>
        <dbReference type="SAM" id="MobiDB-lite"/>
    </source>
</evidence>
<feature type="binding site" evidence="9">
    <location>
        <begin position="194"/>
        <end position="195"/>
    </location>
    <ligand>
        <name>S-adenosyl-L-methionine</name>
        <dbReference type="ChEBI" id="CHEBI:59789"/>
    </ligand>
</feature>
<evidence type="ECO:0000256" key="7">
    <source>
        <dbReference type="ARBA" id="ARBA00022691"/>
    </source>
</evidence>
<dbReference type="PIRSF" id="PIRSF016305">
    <property type="entry name" value="LCM_mtfrase"/>
    <property type="match status" value="1"/>
</dbReference>
<reference evidence="11" key="1">
    <citation type="journal article" date="2020" name="Stud. Mycol.">
        <title>101 Dothideomycetes genomes: a test case for predicting lifestyles and emergence of pathogens.</title>
        <authorList>
            <person name="Haridas S."/>
            <person name="Albert R."/>
            <person name="Binder M."/>
            <person name="Bloem J."/>
            <person name="Labutti K."/>
            <person name="Salamov A."/>
            <person name="Andreopoulos B."/>
            <person name="Baker S."/>
            <person name="Barry K."/>
            <person name="Bills G."/>
            <person name="Bluhm B."/>
            <person name="Cannon C."/>
            <person name="Castanera R."/>
            <person name="Culley D."/>
            <person name="Daum C."/>
            <person name="Ezra D."/>
            <person name="Gonzalez J."/>
            <person name="Henrissat B."/>
            <person name="Kuo A."/>
            <person name="Liang C."/>
            <person name="Lipzen A."/>
            <person name="Lutzoni F."/>
            <person name="Magnuson J."/>
            <person name="Mondo S."/>
            <person name="Nolan M."/>
            <person name="Ohm R."/>
            <person name="Pangilinan J."/>
            <person name="Park H.-J."/>
            <person name="Ramirez L."/>
            <person name="Alfaro M."/>
            <person name="Sun H."/>
            <person name="Tritt A."/>
            <person name="Yoshinaga Y."/>
            <person name="Zwiers L.-H."/>
            <person name="Turgeon B."/>
            <person name="Goodwin S."/>
            <person name="Spatafora J."/>
            <person name="Crous P."/>
            <person name="Grigoriev I."/>
        </authorList>
    </citation>
    <scope>NUCLEOTIDE SEQUENCE</scope>
    <source>
        <strain evidence="11">CBS 175.79</strain>
    </source>
</reference>
<keyword evidence="5 8" id="KW-0489">Methyltransferase</keyword>
<gene>
    <name evidence="11" type="ORF">BU24DRAFT_426197</name>
</gene>
<comment type="similarity">
    <text evidence="2 8">Belongs to the methyltransferase superfamily. LCMT family.</text>
</comment>
<evidence type="ECO:0000313" key="11">
    <source>
        <dbReference type="EMBL" id="KAF2012329.1"/>
    </source>
</evidence>
<dbReference type="Pfam" id="PF04072">
    <property type="entry name" value="LCM"/>
    <property type="match status" value="1"/>
</dbReference>
<feature type="region of interest" description="Disordered" evidence="10">
    <location>
        <begin position="1"/>
        <end position="50"/>
    </location>
</feature>
<comment type="catalytic activity">
    <reaction evidence="1 8">
        <text>[phosphatase 2A protein]-C-terminal L-leucine + S-adenosyl-L-methionine = [phosphatase 2A protein]-C-terminal L-leucine methyl ester + S-adenosyl-L-homocysteine</text>
        <dbReference type="Rhea" id="RHEA:48544"/>
        <dbReference type="Rhea" id="RHEA-COMP:12134"/>
        <dbReference type="Rhea" id="RHEA-COMP:12135"/>
        <dbReference type="ChEBI" id="CHEBI:57856"/>
        <dbReference type="ChEBI" id="CHEBI:59789"/>
        <dbReference type="ChEBI" id="CHEBI:90516"/>
        <dbReference type="ChEBI" id="CHEBI:90517"/>
        <dbReference type="EC" id="2.1.1.233"/>
    </reaction>
</comment>
<dbReference type="OrthoDB" id="203237at2759"/>
<evidence type="ECO:0000256" key="3">
    <source>
        <dbReference type="ARBA" id="ARBA00012834"/>
    </source>
</evidence>
<feature type="binding site" evidence="9">
    <location>
        <position position="224"/>
    </location>
    <ligand>
        <name>S-adenosyl-L-methionine</name>
        <dbReference type="ChEBI" id="CHEBI:59789"/>
    </ligand>
</feature>
<feature type="binding site" evidence="9">
    <location>
        <position position="118"/>
    </location>
    <ligand>
        <name>S-adenosyl-L-methionine</name>
        <dbReference type="ChEBI" id="CHEBI:59789"/>
    </ligand>
</feature>
<feature type="compositionally biased region" description="Basic and acidic residues" evidence="10">
    <location>
        <begin position="35"/>
        <end position="50"/>
    </location>
</feature>
<name>A0A6A5XHG8_9PLEO</name>
<evidence type="ECO:0000256" key="5">
    <source>
        <dbReference type="ARBA" id="ARBA00022603"/>
    </source>
</evidence>
<evidence type="ECO:0000256" key="6">
    <source>
        <dbReference type="ARBA" id="ARBA00022679"/>
    </source>
</evidence>
<protein>
    <recommendedName>
        <fullName evidence="4 8">Leucine carboxyl methyltransferase 1</fullName>
        <ecNumber evidence="3 8">2.1.1.233</ecNumber>
    </recommendedName>
</protein>
<feature type="binding site" evidence="9">
    <location>
        <position position="93"/>
    </location>
    <ligand>
        <name>S-adenosyl-L-methionine</name>
        <dbReference type="ChEBI" id="CHEBI:59789"/>
    </ligand>
</feature>
<dbReference type="PANTHER" id="PTHR13600">
    <property type="entry name" value="LEUCINE CARBOXYL METHYLTRANSFERASE"/>
    <property type="match status" value="1"/>
</dbReference>
<dbReference type="PANTHER" id="PTHR13600:SF21">
    <property type="entry name" value="LEUCINE CARBOXYL METHYLTRANSFERASE 1"/>
    <property type="match status" value="1"/>
</dbReference>
<dbReference type="SUPFAM" id="SSF53335">
    <property type="entry name" value="S-adenosyl-L-methionine-dependent methyltransferases"/>
    <property type="match status" value="1"/>
</dbReference>
<evidence type="ECO:0000256" key="1">
    <source>
        <dbReference type="ARBA" id="ARBA00000724"/>
    </source>
</evidence>
<dbReference type="GeneID" id="54286310"/>
<dbReference type="EC" id="2.1.1.233" evidence="3 8"/>
<evidence type="ECO:0000256" key="4">
    <source>
        <dbReference type="ARBA" id="ARBA00017497"/>
    </source>
</evidence>
<accession>A0A6A5XHG8</accession>
<dbReference type="EMBL" id="ML978073">
    <property type="protein sequence ID" value="KAF2012329.1"/>
    <property type="molecule type" value="Genomic_DNA"/>
</dbReference>
<dbReference type="GO" id="GO:0032259">
    <property type="term" value="P:methylation"/>
    <property type="evidence" value="ECO:0007669"/>
    <property type="project" value="UniProtKB-KW"/>
</dbReference>
<keyword evidence="6 8" id="KW-0808">Transferase</keyword>
<dbReference type="AlphaFoldDB" id="A0A6A5XHG8"/>